<evidence type="ECO:0000256" key="5">
    <source>
        <dbReference type="ARBA" id="ARBA00022618"/>
    </source>
</evidence>
<dbReference type="InterPro" id="IPR004107">
    <property type="entry name" value="Integrase_SAM-like_N"/>
</dbReference>
<keyword evidence="6 11" id="KW-0159">Chromosome partition</keyword>
<protein>
    <recommendedName>
        <fullName evidence="3 11">Tyrosine recombinase XerD</fullName>
    </recommendedName>
</protein>
<evidence type="ECO:0000256" key="4">
    <source>
        <dbReference type="ARBA" id="ARBA00022490"/>
    </source>
</evidence>
<dbReference type="RefSeq" id="WP_131013062.1">
    <property type="nucleotide sequence ID" value="NZ_SIRE01000006.1"/>
</dbReference>
<dbReference type="GO" id="GO:0006313">
    <property type="term" value="P:DNA transposition"/>
    <property type="evidence" value="ECO:0007669"/>
    <property type="project" value="UniProtKB-UniRule"/>
</dbReference>
<comment type="similarity">
    <text evidence="2 11">Belongs to the 'phage' integrase family. XerD subfamily.</text>
</comment>
<dbReference type="InterPro" id="IPR044068">
    <property type="entry name" value="CB"/>
</dbReference>
<evidence type="ECO:0000256" key="8">
    <source>
        <dbReference type="ARBA" id="ARBA00023125"/>
    </source>
</evidence>
<feature type="active site" evidence="11">
    <location>
        <position position="268"/>
    </location>
</feature>
<gene>
    <name evidence="11 14" type="primary">xerD</name>
    <name evidence="14" type="ORF">EYB31_09440</name>
</gene>
<feature type="active site" evidence="11">
    <location>
        <position position="170"/>
    </location>
</feature>
<feature type="domain" description="Core-binding (CB)" evidence="13">
    <location>
        <begin position="1"/>
        <end position="85"/>
    </location>
</feature>
<evidence type="ECO:0000256" key="7">
    <source>
        <dbReference type="ARBA" id="ARBA00022908"/>
    </source>
</evidence>
<proteinExistence type="inferred from homology"/>
<dbReference type="PROSITE" id="PS51900">
    <property type="entry name" value="CB"/>
    <property type="match status" value="1"/>
</dbReference>
<keyword evidence="9 11" id="KW-0233">DNA recombination</keyword>
<dbReference type="CDD" id="cd00798">
    <property type="entry name" value="INT_XerDC_C"/>
    <property type="match status" value="1"/>
</dbReference>
<reference evidence="14 15" key="1">
    <citation type="submission" date="2019-02" db="EMBL/GenBank/DDBJ databases">
        <title>Paenibacillus sp. nov., isolated from surface-sterilized tissue of Thalictrum simplex L.</title>
        <authorList>
            <person name="Tuo L."/>
        </authorList>
    </citation>
    <scope>NUCLEOTIDE SEQUENCE [LARGE SCALE GENOMIC DNA]</scope>
    <source>
        <strain evidence="14 15">N2SHLJ1</strain>
    </source>
</reference>
<dbReference type="InterPro" id="IPR002104">
    <property type="entry name" value="Integrase_catalytic"/>
</dbReference>
<dbReference type="Gene3D" id="1.10.443.10">
    <property type="entry name" value="Intergrase catalytic core"/>
    <property type="match status" value="1"/>
</dbReference>
<keyword evidence="7 11" id="KW-0229">DNA integration</keyword>
<feature type="active site" evidence="11">
    <location>
        <position position="242"/>
    </location>
</feature>
<evidence type="ECO:0000256" key="10">
    <source>
        <dbReference type="ARBA" id="ARBA00023306"/>
    </source>
</evidence>
<evidence type="ECO:0000256" key="6">
    <source>
        <dbReference type="ARBA" id="ARBA00022829"/>
    </source>
</evidence>
<keyword evidence="4 11" id="KW-0963">Cytoplasm</keyword>
<dbReference type="OrthoDB" id="9801717at2"/>
<dbReference type="SUPFAM" id="SSF56349">
    <property type="entry name" value="DNA breaking-rejoining enzymes"/>
    <property type="match status" value="1"/>
</dbReference>
<dbReference type="InterPro" id="IPR011932">
    <property type="entry name" value="Recomb_XerD"/>
</dbReference>
<dbReference type="InterPro" id="IPR050090">
    <property type="entry name" value="Tyrosine_recombinase_XerCD"/>
</dbReference>
<dbReference type="Pfam" id="PF02899">
    <property type="entry name" value="Phage_int_SAM_1"/>
    <property type="match status" value="1"/>
</dbReference>
<dbReference type="Gene3D" id="1.10.150.130">
    <property type="match status" value="1"/>
</dbReference>
<evidence type="ECO:0000256" key="3">
    <source>
        <dbReference type="ARBA" id="ARBA00015810"/>
    </source>
</evidence>
<dbReference type="InterPro" id="IPR011010">
    <property type="entry name" value="DNA_brk_join_enz"/>
</dbReference>
<evidence type="ECO:0000313" key="15">
    <source>
        <dbReference type="Proteomes" id="UP000293142"/>
    </source>
</evidence>
<dbReference type="InterPro" id="IPR023009">
    <property type="entry name" value="Tyrosine_recombinase_XerC/XerD"/>
</dbReference>
<dbReference type="HAMAP" id="MF_01807">
    <property type="entry name" value="Recomb_XerD"/>
    <property type="match status" value="1"/>
</dbReference>
<accession>A0A4Q9DSF5</accession>
<comment type="subcellular location">
    <subcellularLocation>
        <location evidence="1 11">Cytoplasm</location>
    </subcellularLocation>
</comment>
<dbReference type="GO" id="GO:0005737">
    <property type="term" value="C:cytoplasm"/>
    <property type="evidence" value="ECO:0007669"/>
    <property type="project" value="UniProtKB-SubCell"/>
</dbReference>
<dbReference type="PANTHER" id="PTHR30349:SF81">
    <property type="entry name" value="TYROSINE RECOMBINASE XERC"/>
    <property type="match status" value="1"/>
</dbReference>
<evidence type="ECO:0000256" key="1">
    <source>
        <dbReference type="ARBA" id="ARBA00004496"/>
    </source>
</evidence>
<evidence type="ECO:0000256" key="9">
    <source>
        <dbReference type="ARBA" id="ARBA00023172"/>
    </source>
</evidence>
<keyword evidence="5 11" id="KW-0132">Cell division</keyword>
<keyword evidence="10 11" id="KW-0131">Cell cycle</keyword>
<organism evidence="14 15">
    <name type="scientific">Paenibacillus thalictri</name>
    <dbReference type="NCBI Taxonomy" id="2527873"/>
    <lineage>
        <taxon>Bacteria</taxon>
        <taxon>Bacillati</taxon>
        <taxon>Bacillota</taxon>
        <taxon>Bacilli</taxon>
        <taxon>Bacillales</taxon>
        <taxon>Paenibacillaceae</taxon>
        <taxon>Paenibacillus</taxon>
    </lineage>
</organism>
<dbReference type="GO" id="GO:0051301">
    <property type="term" value="P:cell division"/>
    <property type="evidence" value="ECO:0007669"/>
    <property type="project" value="UniProtKB-KW"/>
</dbReference>
<comment type="function">
    <text evidence="11">Site-specific tyrosine recombinase, which acts by catalyzing the cutting and rejoining of the recombining DNA molecules. The XerC-XerD complex is essential to convert dimers of the bacterial chromosome into monomers to permit their segregation at cell division. It also contributes to the segregational stability of plasmids.</text>
</comment>
<evidence type="ECO:0000256" key="11">
    <source>
        <dbReference type="HAMAP-Rule" id="MF_01807"/>
    </source>
</evidence>
<feature type="active site" evidence="11">
    <location>
        <position position="146"/>
    </location>
</feature>
<dbReference type="GO" id="GO:0003677">
    <property type="term" value="F:DNA binding"/>
    <property type="evidence" value="ECO:0007669"/>
    <property type="project" value="UniProtKB-UniRule"/>
</dbReference>
<dbReference type="EMBL" id="SIRE01000006">
    <property type="protein sequence ID" value="TBL79817.1"/>
    <property type="molecule type" value="Genomic_DNA"/>
</dbReference>
<comment type="caution">
    <text evidence="14">The sequence shown here is derived from an EMBL/GenBank/DDBJ whole genome shotgun (WGS) entry which is preliminary data.</text>
</comment>
<dbReference type="HAMAP" id="MF_01808">
    <property type="entry name" value="Recomb_XerC_XerD"/>
    <property type="match status" value="1"/>
</dbReference>
<evidence type="ECO:0000259" key="13">
    <source>
        <dbReference type="PROSITE" id="PS51900"/>
    </source>
</evidence>
<dbReference type="GO" id="GO:0009037">
    <property type="term" value="F:tyrosine-based site-specific recombinase activity"/>
    <property type="evidence" value="ECO:0007669"/>
    <property type="project" value="UniProtKB-UniRule"/>
</dbReference>
<feature type="active site" description="O-(3'-phospho-DNA)-tyrosine intermediate" evidence="11">
    <location>
        <position position="277"/>
    </location>
</feature>
<evidence type="ECO:0000259" key="12">
    <source>
        <dbReference type="PROSITE" id="PS51898"/>
    </source>
</evidence>
<keyword evidence="8 11" id="KW-0238">DNA-binding</keyword>
<dbReference type="GO" id="GO:0007059">
    <property type="term" value="P:chromosome segregation"/>
    <property type="evidence" value="ECO:0007669"/>
    <property type="project" value="UniProtKB-UniRule"/>
</dbReference>
<dbReference type="NCBIfam" id="NF040815">
    <property type="entry name" value="recomb_XerA_Arch"/>
    <property type="match status" value="1"/>
</dbReference>
<dbReference type="InterPro" id="IPR010998">
    <property type="entry name" value="Integrase_recombinase_N"/>
</dbReference>
<dbReference type="InterPro" id="IPR013762">
    <property type="entry name" value="Integrase-like_cat_sf"/>
</dbReference>
<name>A0A4Q9DSF5_9BACL</name>
<dbReference type="NCBIfam" id="NF001399">
    <property type="entry name" value="PRK00283.1"/>
    <property type="match status" value="1"/>
</dbReference>
<dbReference type="NCBIfam" id="TIGR02225">
    <property type="entry name" value="recomb_XerD"/>
    <property type="match status" value="1"/>
</dbReference>
<evidence type="ECO:0000256" key="2">
    <source>
        <dbReference type="ARBA" id="ARBA00010450"/>
    </source>
</evidence>
<dbReference type="Pfam" id="PF00589">
    <property type="entry name" value="Phage_integrase"/>
    <property type="match status" value="1"/>
</dbReference>
<feature type="active site" evidence="11">
    <location>
        <position position="245"/>
    </location>
</feature>
<dbReference type="AlphaFoldDB" id="A0A4Q9DSF5"/>
<feature type="domain" description="Tyr recombinase" evidence="12">
    <location>
        <begin position="106"/>
        <end position="290"/>
    </location>
</feature>
<dbReference type="PANTHER" id="PTHR30349">
    <property type="entry name" value="PHAGE INTEGRASE-RELATED"/>
    <property type="match status" value="1"/>
</dbReference>
<dbReference type="PROSITE" id="PS51898">
    <property type="entry name" value="TYR_RECOMBINASE"/>
    <property type="match status" value="1"/>
</dbReference>
<evidence type="ECO:0000313" key="14">
    <source>
        <dbReference type="EMBL" id="TBL79817.1"/>
    </source>
</evidence>
<keyword evidence="15" id="KW-1185">Reference proteome</keyword>
<sequence>MKNEVQSFIRHLAEERGLAKNTVESYERDLLQFVHYLGEQGLDRLADTKKMHILSYLNHLKQLGRASATVSRCIVSVRALYQHQLRERLIDSDPSTDLEAPKLEKRLPKVLSVEEVGTLLEAPQTASPGGMRDKAMLELLYATGIRVSELISLDVGDVNPELGFIRCTGKSSRERIVPLGKIAARCLDAYIQTMRPKLLKQSAPEEALFVNHLGTRITRQGFWKIIKRYALEANIHNEITPHTLRHSFAAHLLENGADLRAVQEMLGHADISTTQIYIQLAKHKMKDVYDRAHPRAKLE</sequence>
<dbReference type="Proteomes" id="UP000293142">
    <property type="component" value="Unassembled WGS sequence"/>
</dbReference>
<comment type="subunit">
    <text evidence="11">Forms a cyclic heterotetrameric complex composed of two molecules of XerC and two molecules of XerD.</text>
</comment>